<dbReference type="Gene3D" id="3.30.420.610">
    <property type="entry name" value="LOTUS domain-like"/>
    <property type="match status" value="1"/>
</dbReference>
<accession>A0A8S2W629</accession>
<dbReference type="EMBL" id="CAJOBA010079242">
    <property type="protein sequence ID" value="CAF4433433.1"/>
    <property type="molecule type" value="Genomic_DNA"/>
</dbReference>
<dbReference type="PROSITE" id="PS51644">
    <property type="entry name" value="HTH_OST"/>
    <property type="match status" value="1"/>
</dbReference>
<evidence type="ECO:0000313" key="3">
    <source>
        <dbReference type="Proteomes" id="UP000682733"/>
    </source>
</evidence>
<evidence type="ECO:0000259" key="1">
    <source>
        <dbReference type="PROSITE" id="PS51644"/>
    </source>
</evidence>
<dbReference type="Proteomes" id="UP000682733">
    <property type="component" value="Unassembled WGS sequence"/>
</dbReference>
<reference evidence="2" key="1">
    <citation type="submission" date="2021-02" db="EMBL/GenBank/DDBJ databases">
        <authorList>
            <person name="Nowell W R."/>
        </authorList>
    </citation>
    <scope>NUCLEOTIDE SEQUENCE</scope>
</reference>
<name>A0A8S2W629_9BILA</name>
<feature type="non-terminal residue" evidence="2">
    <location>
        <position position="1"/>
    </location>
</feature>
<proteinExistence type="predicted"/>
<dbReference type="InterPro" id="IPR025605">
    <property type="entry name" value="OST-HTH/LOTUS_dom"/>
</dbReference>
<dbReference type="Pfam" id="PF12872">
    <property type="entry name" value="OST-HTH"/>
    <property type="match status" value="1"/>
</dbReference>
<dbReference type="InterPro" id="IPR045602">
    <property type="entry name" value="MARF1_LOTUS"/>
</dbReference>
<gene>
    <name evidence="2" type="ORF">TMI583_LOCUS45021</name>
</gene>
<evidence type="ECO:0000313" key="2">
    <source>
        <dbReference type="EMBL" id="CAF4433433.1"/>
    </source>
</evidence>
<organism evidence="2 3">
    <name type="scientific">Didymodactylos carnosus</name>
    <dbReference type="NCBI Taxonomy" id="1234261"/>
    <lineage>
        <taxon>Eukaryota</taxon>
        <taxon>Metazoa</taxon>
        <taxon>Spiralia</taxon>
        <taxon>Gnathifera</taxon>
        <taxon>Rotifera</taxon>
        <taxon>Eurotatoria</taxon>
        <taxon>Bdelloidea</taxon>
        <taxon>Philodinida</taxon>
        <taxon>Philodinidae</taxon>
        <taxon>Didymodactylos</taxon>
    </lineage>
</organism>
<dbReference type="Pfam" id="PF19687">
    <property type="entry name" value="MARF1_LOTUS"/>
    <property type="match status" value="1"/>
</dbReference>
<sequence>MLDIQDFRGNRTVRLLPRCAEMFKELRSGGVVLESAFCGQHCPSNYVVNADLELPFVKLPLDKFAENVRCLLVDHNGSLPLASFPLCYAHRFEPLLDHDDGIPLEHFISCIKDVQIIMCDGAIKKVQFMNTIGTLNGVDTTVCSENNDVQQRLQQFSREVLDLLKQQSPHCRLPVSKFVSSYHQYFSRQCRVADYGYTKIIDLLMAISKTIQILGNGNKRIITLSHRSQVKRFTNDLVRMLKNKPQRSIHISDIPREY</sequence>
<comment type="caution">
    <text evidence="2">The sequence shown here is derived from an EMBL/GenBank/DDBJ whole genome shotgun (WGS) entry which is preliminary data.</text>
</comment>
<dbReference type="InterPro" id="IPR041966">
    <property type="entry name" value="LOTUS-like"/>
</dbReference>
<dbReference type="AlphaFoldDB" id="A0A8S2W629"/>
<protein>
    <recommendedName>
        <fullName evidence="1">HTH OST-type domain-containing protein</fullName>
    </recommendedName>
</protein>
<feature type="domain" description="HTH OST-type" evidence="1">
    <location>
        <begin position="152"/>
        <end position="228"/>
    </location>
</feature>